<sequence>MNQALKKPKPSAVRQVRAVGVCRPPGPWDSRRYSSSAAAASEALTELNISDPATSGELPADAPDAGLCRDIAVGADTVLCMPLYGHRGAAAELLCEQEVAPLLRRLLSGESAAVIAYGQTGSGKSHTMGTEKCEEGSSPARHSVSAFCAEGMFALARECGVKELEVSLAAVEIYREGQNERLFDLQTLERKRIASFEQQASWQRAASAQDLQRKLQEAAFLRSTDRSDGNARSSRFHAIFVTQARAVWDGVAGACEGSSSSANANRAAAGGSVAASGGGGGATGGDGAGGSGGGDGAGGSGGGGGGGGWQRIKARLMLVDLAGSERALLAQPGSSSQKQGSGINVGLLLLGMVINELAERGETKNYAFSCLTKILKPALGGGSNEVTSSCNTLILGCLDPLALHLANTRSTLEFLQSAGTIKNVVRADVQMLRQQELAAEVEDLRRQLCGMQLQLSRHPHLQLAGSGGGSDTAAAAGAAAGRDFGSIGLVAQAGQGSASAGGGGGDAAVIAAAATAAAAAAVAGDERVAALEAQLAASRAEAASLRMSLVVERGRAEAYEAVLRQQESGTAATAVAAAGGEAAAANAALGEGARVTAASAGVAGETPGTAGMQLGAAGTATTTGAAAAAAATPTPSAAARPFAALMAASPLLAASRDVAEQPVIVSRPWPLLRPASTPSSPTTAAWGAAVTRAEDAAEDLQAAVQQQEAEFMQLYQEKVQYMRHTAAAEIGLAEYETQVERLQARLAAAHKALEKQAEAQQGTPGRWGSIGRLLSGSSRSPAAAGGPAASPGGGEMAAGGAGGAGGGSLRSSSSGCSPDGTPRGGIVGGGSRPQQQQFGSPSPLAKQQQKWQQGRQQPELKQQQQHRQLQDQQQQGQQQQGQQQEDQQQQQQQSDQEQQQSDQLEDQPLQDQQQQDEQAQQAERQAPAAANQAGLLLEAGRPGNLSNLTVASLRLSLEQQEQAHAAAAASFLAAKQRQAAAALAGSGSGGEQAEALLIKAAGRHSGTAGLPPAAPEEQLLSAQLPCKPLPGLGLPTQQQQQQQQQEQEQMQQEGEQVGLTAQPTAALQQAVEQGAAEREVSGLQEREGVGARAVRGHAQAIDTQRAQQAQQPQQQVQAQQAEQLPAVLPGPGVAVMVPMPGSGGGKARVRARKAAAYQEFDLCPATDTFTLPGSDEAADPLTALRKVCV</sequence>
<dbReference type="GO" id="GO:0008017">
    <property type="term" value="F:microtubule binding"/>
    <property type="evidence" value="ECO:0007669"/>
    <property type="project" value="InterPro"/>
</dbReference>
<dbReference type="PRINTS" id="PR00380">
    <property type="entry name" value="KINESINHEAVY"/>
</dbReference>
<dbReference type="PROSITE" id="PS00411">
    <property type="entry name" value="KINESIN_MOTOR_1"/>
    <property type="match status" value="1"/>
</dbReference>
<keyword evidence="6 7" id="KW-0505">Motor protein</keyword>
<evidence type="ECO:0000256" key="6">
    <source>
        <dbReference type="ARBA" id="ARBA00023175"/>
    </source>
</evidence>
<dbReference type="InterPro" id="IPR036961">
    <property type="entry name" value="Kinesin_motor_dom_sf"/>
</dbReference>
<feature type="compositionally biased region" description="Gly residues" evidence="8">
    <location>
        <begin position="822"/>
        <end position="831"/>
    </location>
</feature>
<feature type="region of interest" description="Disordered" evidence="8">
    <location>
        <begin position="286"/>
        <end position="306"/>
    </location>
</feature>
<feature type="region of interest" description="Disordered" evidence="8">
    <location>
        <begin position="1077"/>
        <end position="1121"/>
    </location>
</feature>
<dbReference type="SUPFAM" id="SSF52540">
    <property type="entry name" value="P-loop containing nucleoside triphosphate hydrolases"/>
    <property type="match status" value="1"/>
</dbReference>
<comment type="caution">
    <text evidence="10">The sequence shown here is derived from an EMBL/GenBank/DDBJ whole genome shotgun (WGS) entry which is preliminary data.</text>
</comment>
<evidence type="ECO:0000256" key="1">
    <source>
        <dbReference type="ARBA" id="ARBA00004496"/>
    </source>
</evidence>
<accession>A0A9D4TT66</accession>
<dbReference type="EMBL" id="SIDB01000004">
    <property type="protein sequence ID" value="KAI3433822.1"/>
    <property type="molecule type" value="Genomic_DNA"/>
</dbReference>
<comment type="similarity">
    <text evidence="7">Belongs to the TRAFAC class myosin-kinesin ATPase superfamily. Kinesin family.</text>
</comment>
<feature type="region of interest" description="Disordered" evidence="8">
    <location>
        <begin position="755"/>
        <end position="937"/>
    </location>
</feature>
<evidence type="ECO:0000256" key="2">
    <source>
        <dbReference type="ARBA" id="ARBA00022490"/>
    </source>
</evidence>
<feature type="compositionally biased region" description="Low complexity" evidence="8">
    <location>
        <begin position="809"/>
        <end position="820"/>
    </location>
</feature>
<proteinExistence type="inferred from homology"/>
<protein>
    <recommendedName>
        <fullName evidence="9">Kinesin motor domain-containing protein</fullName>
    </recommendedName>
</protein>
<gene>
    <name evidence="10" type="ORF">D9Q98_003626</name>
</gene>
<organism evidence="10 11">
    <name type="scientific">Chlorella vulgaris</name>
    <name type="common">Green alga</name>
    <dbReference type="NCBI Taxonomy" id="3077"/>
    <lineage>
        <taxon>Eukaryota</taxon>
        <taxon>Viridiplantae</taxon>
        <taxon>Chlorophyta</taxon>
        <taxon>core chlorophytes</taxon>
        <taxon>Trebouxiophyceae</taxon>
        <taxon>Chlorellales</taxon>
        <taxon>Chlorellaceae</taxon>
        <taxon>Chlorella clade</taxon>
        <taxon>Chlorella</taxon>
    </lineage>
</organism>
<dbReference type="PANTHER" id="PTHR47969:SF15">
    <property type="entry name" value="CHROMOSOME-ASSOCIATED KINESIN KIF4A-RELATED"/>
    <property type="match status" value="1"/>
</dbReference>
<dbReference type="GO" id="GO:0003777">
    <property type="term" value="F:microtubule motor activity"/>
    <property type="evidence" value="ECO:0007669"/>
    <property type="project" value="InterPro"/>
</dbReference>
<keyword evidence="3 7" id="KW-0547">Nucleotide-binding</keyword>
<dbReference type="GO" id="GO:0007018">
    <property type="term" value="P:microtubule-based movement"/>
    <property type="evidence" value="ECO:0007669"/>
    <property type="project" value="InterPro"/>
</dbReference>
<keyword evidence="4 7" id="KW-0067">ATP-binding</keyword>
<comment type="subcellular location">
    <subcellularLocation>
        <location evidence="1">Cytoplasm</location>
    </subcellularLocation>
</comment>
<evidence type="ECO:0000256" key="3">
    <source>
        <dbReference type="ARBA" id="ARBA00022741"/>
    </source>
</evidence>
<dbReference type="GO" id="GO:0005524">
    <property type="term" value="F:ATP binding"/>
    <property type="evidence" value="ECO:0007669"/>
    <property type="project" value="UniProtKB-UniRule"/>
</dbReference>
<dbReference type="AlphaFoldDB" id="A0A9D4TT66"/>
<feature type="binding site" evidence="7">
    <location>
        <begin position="118"/>
        <end position="125"/>
    </location>
    <ligand>
        <name>ATP</name>
        <dbReference type="ChEBI" id="CHEBI:30616"/>
    </ligand>
</feature>
<dbReference type="GO" id="GO:0005737">
    <property type="term" value="C:cytoplasm"/>
    <property type="evidence" value="ECO:0007669"/>
    <property type="project" value="UniProtKB-SubCell"/>
</dbReference>
<reference evidence="10" key="2">
    <citation type="submission" date="2020-11" db="EMBL/GenBank/DDBJ databases">
        <authorList>
            <person name="Cecchin M."/>
            <person name="Marcolungo L."/>
            <person name="Rossato M."/>
            <person name="Girolomoni L."/>
            <person name="Cosentino E."/>
            <person name="Cuine S."/>
            <person name="Li-Beisson Y."/>
            <person name="Delledonne M."/>
            <person name="Ballottari M."/>
        </authorList>
    </citation>
    <scope>NUCLEOTIDE SEQUENCE</scope>
    <source>
        <strain evidence="10">211/11P</strain>
        <tissue evidence="10">Whole cell</tissue>
    </source>
</reference>
<dbReference type="Pfam" id="PF00225">
    <property type="entry name" value="Kinesin"/>
    <property type="match status" value="2"/>
</dbReference>
<dbReference type="GO" id="GO:0051231">
    <property type="term" value="P:spindle elongation"/>
    <property type="evidence" value="ECO:0007669"/>
    <property type="project" value="TreeGrafter"/>
</dbReference>
<evidence type="ECO:0000256" key="5">
    <source>
        <dbReference type="ARBA" id="ARBA00023054"/>
    </source>
</evidence>
<dbReference type="GO" id="GO:0005875">
    <property type="term" value="C:microtubule associated complex"/>
    <property type="evidence" value="ECO:0007669"/>
    <property type="project" value="TreeGrafter"/>
</dbReference>
<evidence type="ECO:0000259" key="9">
    <source>
        <dbReference type="PROSITE" id="PS50067"/>
    </source>
</evidence>
<keyword evidence="2" id="KW-0963">Cytoplasm</keyword>
<keyword evidence="5" id="KW-0175">Coiled coil</keyword>
<evidence type="ECO:0000256" key="8">
    <source>
        <dbReference type="SAM" id="MobiDB-lite"/>
    </source>
</evidence>
<dbReference type="Proteomes" id="UP001055712">
    <property type="component" value="Unassembled WGS sequence"/>
</dbReference>
<dbReference type="InterPro" id="IPR027417">
    <property type="entry name" value="P-loop_NTPase"/>
</dbReference>
<feature type="compositionally biased region" description="Basic and acidic residues" evidence="8">
    <location>
        <begin position="1077"/>
        <end position="1089"/>
    </location>
</feature>
<feature type="compositionally biased region" description="Gly residues" evidence="8">
    <location>
        <begin position="791"/>
        <end position="808"/>
    </location>
</feature>
<dbReference type="OrthoDB" id="6237065at2759"/>
<feature type="compositionally biased region" description="Low complexity" evidence="8">
    <location>
        <begin position="766"/>
        <end position="790"/>
    </location>
</feature>
<dbReference type="Gene3D" id="3.40.850.10">
    <property type="entry name" value="Kinesin motor domain"/>
    <property type="match status" value="1"/>
</dbReference>
<dbReference type="PROSITE" id="PS50067">
    <property type="entry name" value="KINESIN_MOTOR_2"/>
    <property type="match status" value="1"/>
</dbReference>
<feature type="compositionally biased region" description="Low complexity" evidence="8">
    <location>
        <begin position="1098"/>
        <end position="1121"/>
    </location>
</feature>
<dbReference type="InterPro" id="IPR001752">
    <property type="entry name" value="Kinesin_motor_dom"/>
</dbReference>
<evidence type="ECO:0000256" key="7">
    <source>
        <dbReference type="PROSITE-ProRule" id="PRU00283"/>
    </source>
</evidence>
<keyword evidence="11" id="KW-1185">Reference proteome</keyword>
<dbReference type="InterPro" id="IPR027640">
    <property type="entry name" value="Kinesin-like_fam"/>
</dbReference>
<feature type="region of interest" description="Disordered" evidence="8">
    <location>
        <begin position="1025"/>
        <end position="1061"/>
    </location>
</feature>
<feature type="compositionally biased region" description="Low complexity" evidence="8">
    <location>
        <begin position="847"/>
        <end position="937"/>
    </location>
</feature>
<evidence type="ECO:0000256" key="4">
    <source>
        <dbReference type="ARBA" id="ARBA00022840"/>
    </source>
</evidence>
<feature type="domain" description="Kinesin motor" evidence="9">
    <location>
        <begin position="92"/>
        <end position="421"/>
    </location>
</feature>
<name>A0A9D4TT66_CHLVU</name>
<dbReference type="SMART" id="SM00129">
    <property type="entry name" value="KISc"/>
    <property type="match status" value="1"/>
</dbReference>
<reference evidence="10" key="1">
    <citation type="journal article" date="2019" name="Plant J.">
        <title>Chlorella vulgaris genome assembly and annotation reveals the molecular basis for metabolic acclimation to high light conditions.</title>
        <authorList>
            <person name="Cecchin M."/>
            <person name="Marcolungo L."/>
            <person name="Rossato M."/>
            <person name="Girolomoni L."/>
            <person name="Cosentino E."/>
            <person name="Cuine S."/>
            <person name="Li-Beisson Y."/>
            <person name="Delledonne M."/>
            <person name="Ballottari M."/>
        </authorList>
    </citation>
    <scope>NUCLEOTIDE SEQUENCE</scope>
    <source>
        <strain evidence="10">211/11P</strain>
    </source>
</reference>
<dbReference type="PANTHER" id="PTHR47969">
    <property type="entry name" value="CHROMOSOME-ASSOCIATED KINESIN KIF4A-RELATED"/>
    <property type="match status" value="1"/>
</dbReference>
<evidence type="ECO:0000313" key="10">
    <source>
        <dbReference type="EMBL" id="KAI3433822.1"/>
    </source>
</evidence>
<evidence type="ECO:0000313" key="11">
    <source>
        <dbReference type="Proteomes" id="UP001055712"/>
    </source>
</evidence>
<dbReference type="InterPro" id="IPR019821">
    <property type="entry name" value="Kinesin_motor_CS"/>
</dbReference>
<dbReference type="GO" id="GO:0007052">
    <property type="term" value="P:mitotic spindle organization"/>
    <property type="evidence" value="ECO:0007669"/>
    <property type="project" value="TreeGrafter"/>
</dbReference>